<dbReference type="EMBL" id="CM029051">
    <property type="protein sequence ID" value="KAG2562489.1"/>
    <property type="molecule type" value="Genomic_DNA"/>
</dbReference>
<keyword evidence="2" id="KW-1185">Reference proteome</keyword>
<gene>
    <name evidence="1" type="ORF">PVAP13_8KG234708</name>
</gene>
<name>A0A8T0PPF8_PANVG</name>
<accession>A0A8T0PPF8</accession>
<proteinExistence type="predicted"/>
<dbReference type="AlphaFoldDB" id="A0A8T0PPF8"/>
<sequence>MEGESAEASSSSWVVDMERLLEHTDPSAEMVRWTKASIYRVPERIKHQTNRDAYRPLLFKFVVI</sequence>
<dbReference type="Proteomes" id="UP000823388">
    <property type="component" value="Chromosome 8K"/>
</dbReference>
<evidence type="ECO:0000313" key="2">
    <source>
        <dbReference type="Proteomes" id="UP000823388"/>
    </source>
</evidence>
<reference evidence="1" key="1">
    <citation type="submission" date="2020-05" db="EMBL/GenBank/DDBJ databases">
        <title>WGS assembly of Panicum virgatum.</title>
        <authorList>
            <person name="Lovell J.T."/>
            <person name="Jenkins J."/>
            <person name="Shu S."/>
            <person name="Juenger T.E."/>
            <person name="Schmutz J."/>
        </authorList>
    </citation>
    <scope>NUCLEOTIDE SEQUENCE</scope>
    <source>
        <strain evidence="1">AP13</strain>
    </source>
</reference>
<evidence type="ECO:0000313" key="1">
    <source>
        <dbReference type="EMBL" id="KAG2562489.1"/>
    </source>
</evidence>
<organism evidence="1 2">
    <name type="scientific">Panicum virgatum</name>
    <name type="common">Blackwell switchgrass</name>
    <dbReference type="NCBI Taxonomy" id="38727"/>
    <lineage>
        <taxon>Eukaryota</taxon>
        <taxon>Viridiplantae</taxon>
        <taxon>Streptophyta</taxon>
        <taxon>Embryophyta</taxon>
        <taxon>Tracheophyta</taxon>
        <taxon>Spermatophyta</taxon>
        <taxon>Magnoliopsida</taxon>
        <taxon>Liliopsida</taxon>
        <taxon>Poales</taxon>
        <taxon>Poaceae</taxon>
        <taxon>PACMAD clade</taxon>
        <taxon>Panicoideae</taxon>
        <taxon>Panicodae</taxon>
        <taxon>Paniceae</taxon>
        <taxon>Panicinae</taxon>
        <taxon>Panicum</taxon>
        <taxon>Panicum sect. Hiantes</taxon>
    </lineage>
</organism>
<comment type="caution">
    <text evidence="1">The sequence shown here is derived from an EMBL/GenBank/DDBJ whole genome shotgun (WGS) entry which is preliminary data.</text>
</comment>
<protein>
    <submittedName>
        <fullName evidence="1">Uncharacterized protein</fullName>
    </submittedName>
</protein>